<evidence type="ECO:0000259" key="2">
    <source>
        <dbReference type="SMART" id="SM00852"/>
    </source>
</evidence>
<feature type="domain" description="MoaB/Mog" evidence="2">
    <location>
        <begin position="4"/>
        <end position="172"/>
    </location>
</feature>
<dbReference type="InterPro" id="IPR041424">
    <property type="entry name" value="CinA_KH"/>
</dbReference>
<dbReference type="NCBIfam" id="TIGR00199">
    <property type="entry name" value="PncC_domain"/>
    <property type="match status" value="1"/>
</dbReference>
<dbReference type="InterPro" id="IPR036425">
    <property type="entry name" value="MoaB/Mog-like_dom_sf"/>
</dbReference>
<dbReference type="InterPro" id="IPR050101">
    <property type="entry name" value="CinA"/>
</dbReference>
<keyword evidence="4" id="KW-1185">Reference proteome</keyword>
<sequence>MKAAIVTIGDEILIGQITDTNSGYIAKALDKIGISVYEMFTVSDDRLHILNTFAFLQNRVDVVIITGGLGPTKDDVTKNTFCEYFDDHLEVNEDVLTHVVTLIEKALQRPASQINKDQALVPSKCTVLFNEVGTAPGMCMKRADTLFISLPGVPYEMKHILEHKVLPMLVTEYKRPFIVHKTIMTHGQGESLVAERIEAWENNLPAHIKLAYLPSPGRVRLRLTARGEDEQVLQKQVTAEVDYLSTIIGDIITGYDDGEIIEVSVGQALIKTGKTLAVAESFTGGEIARRVTSVPGASACFKGGAVTYATESKITVLGVAPELIDAYSVVSAEVAQAMAVKARELFGTDYAIATTGNAGPDKGDSDAEIGTVYIGFATPDRVWSDKYEMGQPREKVVVRAAVKALETIYKEILKN</sequence>
<dbReference type="PANTHER" id="PTHR13939">
    <property type="entry name" value="NICOTINAMIDE-NUCLEOTIDE AMIDOHYDROLASE PNCC"/>
    <property type="match status" value="1"/>
</dbReference>
<reference evidence="3 4" key="1">
    <citation type="submission" date="2024-06" db="EMBL/GenBank/DDBJ databases">
        <authorList>
            <person name="Kaempfer P."/>
            <person name="Viver T."/>
        </authorList>
    </citation>
    <scope>NUCLEOTIDE SEQUENCE [LARGE SCALE GENOMIC DNA]</scope>
    <source>
        <strain evidence="3 4">ST-119</strain>
    </source>
</reference>
<evidence type="ECO:0000313" key="4">
    <source>
        <dbReference type="Proteomes" id="UP001629156"/>
    </source>
</evidence>
<dbReference type="EMBL" id="JBELPZ010000003">
    <property type="protein sequence ID" value="MFL9843673.1"/>
    <property type="molecule type" value="Genomic_DNA"/>
</dbReference>
<dbReference type="InterPro" id="IPR008136">
    <property type="entry name" value="CinA_C"/>
</dbReference>
<accession>A0ABW8YTR7</accession>
<dbReference type="Gene3D" id="3.90.950.20">
    <property type="entry name" value="CinA-like"/>
    <property type="match status" value="1"/>
</dbReference>
<dbReference type="SMART" id="SM00852">
    <property type="entry name" value="MoCF_biosynth"/>
    <property type="match status" value="1"/>
</dbReference>
<comment type="similarity">
    <text evidence="1">Belongs to the CinA family.</text>
</comment>
<organism evidence="3 4">
    <name type="scientific">Flavobacterium rhizosphaerae</name>
    <dbReference type="NCBI Taxonomy" id="3163298"/>
    <lineage>
        <taxon>Bacteria</taxon>
        <taxon>Pseudomonadati</taxon>
        <taxon>Bacteroidota</taxon>
        <taxon>Flavobacteriia</taxon>
        <taxon>Flavobacteriales</taxon>
        <taxon>Flavobacteriaceae</taxon>
        <taxon>Flavobacterium</taxon>
    </lineage>
</organism>
<dbReference type="NCBIfam" id="TIGR00177">
    <property type="entry name" value="molyb_syn"/>
    <property type="match status" value="1"/>
</dbReference>
<gene>
    <name evidence="3" type="ORF">ABS766_04500</name>
</gene>
<dbReference type="SUPFAM" id="SSF53218">
    <property type="entry name" value="Molybdenum cofactor biosynthesis proteins"/>
    <property type="match status" value="1"/>
</dbReference>
<dbReference type="Pfam" id="PF18146">
    <property type="entry name" value="CinA_KH"/>
    <property type="match status" value="1"/>
</dbReference>
<dbReference type="InterPro" id="IPR036653">
    <property type="entry name" value="CinA-like_C"/>
</dbReference>
<dbReference type="PIRSF" id="PIRSF006728">
    <property type="entry name" value="CinA"/>
    <property type="match status" value="1"/>
</dbReference>
<dbReference type="Gene3D" id="3.40.980.10">
    <property type="entry name" value="MoaB/Mog-like domain"/>
    <property type="match status" value="1"/>
</dbReference>
<comment type="caution">
    <text evidence="3">The sequence shown here is derived from an EMBL/GenBank/DDBJ whole genome shotgun (WGS) entry which is preliminary data.</text>
</comment>
<dbReference type="PANTHER" id="PTHR13939:SF0">
    <property type="entry name" value="NMN AMIDOHYDROLASE-LIKE PROTEIN YFAY"/>
    <property type="match status" value="1"/>
</dbReference>
<dbReference type="InterPro" id="IPR008135">
    <property type="entry name" value="Competence-induced_CinA"/>
</dbReference>
<dbReference type="InterPro" id="IPR001453">
    <property type="entry name" value="MoaB/Mog_dom"/>
</dbReference>
<protein>
    <recommendedName>
        <fullName evidence="1">CinA-like protein</fullName>
    </recommendedName>
</protein>
<dbReference type="Pfam" id="PF02464">
    <property type="entry name" value="CinA"/>
    <property type="match status" value="1"/>
</dbReference>
<evidence type="ECO:0000313" key="3">
    <source>
        <dbReference type="EMBL" id="MFL9843673.1"/>
    </source>
</evidence>
<dbReference type="CDD" id="cd00885">
    <property type="entry name" value="cinA"/>
    <property type="match status" value="1"/>
</dbReference>
<name>A0ABW8YTR7_9FLAO</name>
<dbReference type="Proteomes" id="UP001629156">
    <property type="component" value="Unassembled WGS sequence"/>
</dbReference>
<dbReference type="NCBIfam" id="TIGR00200">
    <property type="entry name" value="cinA_nterm"/>
    <property type="match status" value="1"/>
</dbReference>
<evidence type="ECO:0000256" key="1">
    <source>
        <dbReference type="HAMAP-Rule" id="MF_00226"/>
    </source>
</evidence>
<dbReference type="SUPFAM" id="SSF142433">
    <property type="entry name" value="CinA-like"/>
    <property type="match status" value="1"/>
</dbReference>
<dbReference type="HAMAP" id="MF_00226_B">
    <property type="entry name" value="CinA_B"/>
    <property type="match status" value="1"/>
</dbReference>
<proteinExistence type="inferred from homology"/>
<dbReference type="Pfam" id="PF00994">
    <property type="entry name" value="MoCF_biosynth"/>
    <property type="match status" value="1"/>
</dbReference>
<dbReference type="RefSeq" id="WP_408083928.1">
    <property type="nucleotide sequence ID" value="NZ_JBELPZ010000003.1"/>
</dbReference>